<evidence type="ECO:0000313" key="2">
    <source>
        <dbReference type="EMBL" id="OTF80090.1"/>
    </source>
</evidence>
<feature type="signal peptide" evidence="1">
    <location>
        <begin position="1"/>
        <end position="18"/>
    </location>
</feature>
<organism evidence="2 3">
    <name type="scientific">Euroglyphus maynei</name>
    <name type="common">Mayne's house dust mite</name>
    <dbReference type="NCBI Taxonomy" id="6958"/>
    <lineage>
        <taxon>Eukaryota</taxon>
        <taxon>Metazoa</taxon>
        <taxon>Ecdysozoa</taxon>
        <taxon>Arthropoda</taxon>
        <taxon>Chelicerata</taxon>
        <taxon>Arachnida</taxon>
        <taxon>Acari</taxon>
        <taxon>Acariformes</taxon>
        <taxon>Sarcoptiformes</taxon>
        <taxon>Astigmata</taxon>
        <taxon>Psoroptidia</taxon>
        <taxon>Analgoidea</taxon>
        <taxon>Pyroglyphidae</taxon>
        <taxon>Pyroglyphinae</taxon>
        <taxon>Euroglyphus</taxon>
    </lineage>
</organism>
<comment type="caution">
    <text evidence="2">The sequence shown here is derived from an EMBL/GenBank/DDBJ whole genome shotgun (WGS) entry which is preliminary data.</text>
</comment>
<dbReference type="GO" id="GO:0006412">
    <property type="term" value="P:translation"/>
    <property type="evidence" value="ECO:0007669"/>
    <property type="project" value="TreeGrafter"/>
</dbReference>
<sequence length="323" mass="37431">MIVLILIIPFIIIMVMTSILICTGCNSNVDDEYSETIFVNPKHHLPSYQTVKTKTKTMGKTLDTEGGGSHSFANKKQPIQKQQSILRWKKSGKSRSDRLSMIPAALVTHNPTSTNRFDSRKFLENQTRSMTLLSQKPINTSSYMVYSKQQPQESSSIQEQASSTIVKSSGSGYYAILMKQIKVKSVSQYGKMSLAKTLLQVCRFTFNDMTMSSMKTFEKRKLHSNRASVCRIKRHPNEYQRLYPVRIVYKDGSTVLVRHQVPRELIKLPLTMEDCETEREKMEWRSRRKQKEVIKIKKDDTDVEFDRSQYLRMAMRTDKSRSR</sequence>
<feature type="chain" id="PRO_5012598812" evidence="1">
    <location>
        <begin position="19"/>
        <end position="323"/>
    </location>
</feature>
<name>A0A1Y3BGN7_EURMA</name>
<gene>
    <name evidence="2" type="ORF">BLA29_003580</name>
</gene>
<reference evidence="2 3" key="1">
    <citation type="submission" date="2017-03" db="EMBL/GenBank/DDBJ databases">
        <title>Genome Survey of Euroglyphus maynei.</title>
        <authorList>
            <person name="Arlian L.G."/>
            <person name="Morgan M.S."/>
            <person name="Rider S.D."/>
        </authorList>
    </citation>
    <scope>NUCLEOTIDE SEQUENCE [LARGE SCALE GENOMIC DNA]</scope>
    <source>
        <strain evidence="2">Arlian Lab</strain>
        <tissue evidence="2">Whole body</tissue>
    </source>
</reference>
<dbReference type="PANTHER" id="PTHR34095:SF1">
    <property type="entry name" value="LARGE RIBOSOMAL SUBUNIT PROTEIN ML55"/>
    <property type="match status" value="1"/>
</dbReference>
<dbReference type="GO" id="GO:0005762">
    <property type="term" value="C:mitochondrial large ribosomal subunit"/>
    <property type="evidence" value="ECO:0007669"/>
    <property type="project" value="InterPro"/>
</dbReference>
<keyword evidence="2" id="KW-0687">Ribonucleoprotein</keyword>
<dbReference type="AlphaFoldDB" id="A0A1Y3BGN7"/>
<protein>
    <submittedName>
        <fullName evidence="2">39S ribosomal protein L55, mitochondrial-like protein</fullName>
    </submittedName>
</protein>
<dbReference type="InterPro" id="IPR044884">
    <property type="entry name" value="Ribosomal_mL55_sf"/>
</dbReference>
<dbReference type="Gene3D" id="6.20.130.20">
    <property type="entry name" value="Mitochondrial ribosomal protein L55"/>
    <property type="match status" value="1"/>
</dbReference>
<dbReference type="Pfam" id="PF09776">
    <property type="entry name" value="Mitoc_L55"/>
    <property type="match status" value="1"/>
</dbReference>
<proteinExistence type="predicted"/>
<evidence type="ECO:0000256" key="1">
    <source>
        <dbReference type="SAM" id="SignalP"/>
    </source>
</evidence>
<keyword evidence="2" id="KW-0689">Ribosomal protein</keyword>
<evidence type="ECO:0000313" key="3">
    <source>
        <dbReference type="Proteomes" id="UP000194236"/>
    </source>
</evidence>
<dbReference type="EMBL" id="MUJZ01019965">
    <property type="protein sequence ID" value="OTF80090.1"/>
    <property type="molecule type" value="Genomic_DNA"/>
</dbReference>
<dbReference type="InterPro" id="IPR018615">
    <property type="entry name" value="Ribosomal_mL55"/>
</dbReference>
<dbReference type="PANTHER" id="PTHR34095">
    <property type="entry name" value="39S RIBOSOMAL PROTEIN L55, MITOCHONDRIAL"/>
    <property type="match status" value="1"/>
</dbReference>
<dbReference type="Proteomes" id="UP000194236">
    <property type="component" value="Unassembled WGS sequence"/>
</dbReference>
<keyword evidence="3" id="KW-1185">Reference proteome</keyword>
<accession>A0A1Y3BGN7</accession>
<dbReference type="GO" id="GO:0003735">
    <property type="term" value="F:structural constituent of ribosome"/>
    <property type="evidence" value="ECO:0007669"/>
    <property type="project" value="InterPro"/>
</dbReference>
<dbReference type="OrthoDB" id="9986315at2759"/>
<keyword evidence="1" id="KW-0732">Signal</keyword>